<reference evidence="3" key="2">
    <citation type="submission" date="2010-04" db="EMBL/GenBank/DDBJ databases">
        <authorList>
            <person name="Buell R."/>
            <person name="Hamilton J."/>
            <person name="Hostetler J."/>
        </authorList>
    </citation>
    <scope>NUCLEOTIDE SEQUENCE [LARGE SCALE GENOMIC DNA]</scope>
    <source>
        <strain evidence="3">DAOM:BR144</strain>
    </source>
</reference>
<dbReference type="EnsemblProtists" id="PYU1_T013590">
    <property type="protein sequence ID" value="PYU1_T013590"/>
    <property type="gene ID" value="PYU1_G013561"/>
</dbReference>
<proteinExistence type="predicted"/>
<dbReference type="VEuPathDB" id="FungiDB:PYU1_G013561"/>
<evidence type="ECO:0000256" key="1">
    <source>
        <dbReference type="SAM" id="MobiDB-lite"/>
    </source>
</evidence>
<reference evidence="3" key="1">
    <citation type="journal article" date="2010" name="Genome Biol.">
        <title>Genome sequence of the necrotrophic plant pathogen Pythium ultimum reveals original pathogenicity mechanisms and effector repertoire.</title>
        <authorList>
            <person name="Levesque C.A."/>
            <person name="Brouwer H."/>
            <person name="Cano L."/>
            <person name="Hamilton J.P."/>
            <person name="Holt C."/>
            <person name="Huitema E."/>
            <person name="Raffaele S."/>
            <person name="Robideau G.P."/>
            <person name="Thines M."/>
            <person name="Win J."/>
            <person name="Zerillo M.M."/>
            <person name="Beakes G.W."/>
            <person name="Boore J.L."/>
            <person name="Busam D."/>
            <person name="Dumas B."/>
            <person name="Ferriera S."/>
            <person name="Fuerstenberg S.I."/>
            <person name="Gachon C.M."/>
            <person name="Gaulin E."/>
            <person name="Govers F."/>
            <person name="Grenville-Briggs L."/>
            <person name="Horner N."/>
            <person name="Hostetler J."/>
            <person name="Jiang R.H."/>
            <person name="Johnson J."/>
            <person name="Krajaejun T."/>
            <person name="Lin H."/>
            <person name="Meijer H.J."/>
            <person name="Moore B."/>
            <person name="Morris P."/>
            <person name="Phuntmart V."/>
            <person name="Puiu D."/>
            <person name="Shetty J."/>
            <person name="Stajich J.E."/>
            <person name="Tripathy S."/>
            <person name="Wawra S."/>
            <person name="van West P."/>
            <person name="Whitty B.R."/>
            <person name="Coutinho P.M."/>
            <person name="Henrissat B."/>
            <person name="Martin F."/>
            <person name="Thomas P.D."/>
            <person name="Tyler B.M."/>
            <person name="De Vries R.P."/>
            <person name="Kamoun S."/>
            <person name="Yandell M."/>
            <person name="Tisserat N."/>
            <person name="Buell C.R."/>
        </authorList>
    </citation>
    <scope>NUCLEOTIDE SEQUENCE</scope>
    <source>
        <strain evidence="3">DAOM:BR144</strain>
    </source>
</reference>
<feature type="compositionally biased region" description="Low complexity" evidence="1">
    <location>
        <begin position="32"/>
        <end position="47"/>
    </location>
</feature>
<dbReference type="InParanoid" id="K3X8P1"/>
<keyword evidence="3" id="KW-1185">Reference proteome</keyword>
<accession>K3X8P1</accession>
<evidence type="ECO:0000313" key="3">
    <source>
        <dbReference type="Proteomes" id="UP000019132"/>
    </source>
</evidence>
<protein>
    <submittedName>
        <fullName evidence="2">Uncharacterized protein</fullName>
    </submittedName>
</protein>
<dbReference type="HOGENOM" id="CLU_3178365_0_0_1"/>
<reference evidence="2" key="3">
    <citation type="submission" date="2015-02" db="UniProtKB">
        <authorList>
            <consortium name="EnsemblProtists"/>
        </authorList>
    </citation>
    <scope>IDENTIFICATION</scope>
    <source>
        <strain evidence="2">DAOM BR144</strain>
    </source>
</reference>
<dbReference type="Proteomes" id="UP000019132">
    <property type="component" value="Unassembled WGS sequence"/>
</dbReference>
<evidence type="ECO:0000313" key="2">
    <source>
        <dbReference type="EnsemblProtists" id="PYU1_T013590"/>
    </source>
</evidence>
<dbReference type="EMBL" id="GL376597">
    <property type="status" value="NOT_ANNOTATED_CDS"/>
    <property type="molecule type" value="Genomic_DNA"/>
</dbReference>
<sequence length="47" mass="4485">MGGRPPNATAASASGTPTVLTAAPALPPSAPAPAHQPVQPVVAQPAY</sequence>
<name>K3X8P1_GLOUD</name>
<dbReference type="AlphaFoldDB" id="K3X8P1"/>
<feature type="compositionally biased region" description="Polar residues" evidence="1">
    <location>
        <begin position="9"/>
        <end position="19"/>
    </location>
</feature>
<organism evidence="2 3">
    <name type="scientific">Globisporangium ultimum (strain ATCC 200006 / CBS 805.95 / DAOM BR144)</name>
    <name type="common">Pythium ultimum</name>
    <dbReference type="NCBI Taxonomy" id="431595"/>
    <lineage>
        <taxon>Eukaryota</taxon>
        <taxon>Sar</taxon>
        <taxon>Stramenopiles</taxon>
        <taxon>Oomycota</taxon>
        <taxon>Peronosporomycetes</taxon>
        <taxon>Pythiales</taxon>
        <taxon>Pythiaceae</taxon>
        <taxon>Globisporangium</taxon>
    </lineage>
</organism>
<feature type="region of interest" description="Disordered" evidence="1">
    <location>
        <begin position="1"/>
        <end position="47"/>
    </location>
</feature>